<evidence type="ECO:0000313" key="3">
    <source>
        <dbReference type="Proteomes" id="UP000036987"/>
    </source>
</evidence>
<protein>
    <recommendedName>
        <fullName evidence="1">F-box domain-containing protein</fullName>
    </recommendedName>
</protein>
<evidence type="ECO:0000313" key="2">
    <source>
        <dbReference type="EMBL" id="KMZ59413.1"/>
    </source>
</evidence>
<accession>A0A0K9NS38</accession>
<dbReference type="InterPro" id="IPR008906">
    <property type="entry name" value="HATC_C_dom"/>
</dbReference>
<dbReference type="PANTHER" id="PTHR23272">
    <property type="entry name" value="BED FINGER-RELATED"/>
    <property type="match status" value="1"/>
</dbReference>
<gene>
    <name evidence="2" type="ORF">ZOSMA_691G00020</name>
</gene>
<feature type="domain" description="F-box" evidence="1">
    <location>
        <begin position="187"/>
        <end position="241"/>
    </location>
</feature>
<dbReference type="InterPro" id="IPR036047">
    <property type="entry name" value="F-box-like_dom_sf"/>
</dbReference>
<name>A0A0K9NS38_ZOSMR</name>
<sequence length="392" mass="45297">MNTEMDNEAELDQFMNEDVGGSDDRNELEIYLNDSLAGKQSTFDILKSWKFNEVKYPVVAQMAKDILAIPVSTVASESYFSTGGHVVHKFRSILNTKVVDTHICSQDWIRHTMPNNEKEEKSNSVILDIETMSPIDLITMTMIFLLMFDAPMRSNRSPPSLDYDYHPSGDGPTMVEKLKITKLKTGKDRISSLPEQAINKILESLPIRDAISTSFLSKDWRYKWRLMSDLIFHSNSFFTSERRQPSSFSRIYLSKVHRILFLHRGDIRMFKFDSSGTEVINSEVDLWLDYLVVASVQQLCEEDGTSLSTSDEFWNDQRNFSFSCFDNLKEFDITDVHGSKSELRFIKYILGKAPLLEVSKIKIDWKTIAFGERKMRDILVNCYSLKEFQLPK</sequence>
<dbReference type="InterPro" id="IPR001810">
    <property type="entry name" value="F-box_dom"/>
</dbReference>
<dbReference type="PROSITE" id="PS50181">
    <property type="entry name" value="FBOX"/>
    <property type="match status" value="1"/>
</dbReference>
<reference evidence="3" key="1">
    <citation type="journal article" date="2016" name="Nature">
        <title>The genome of the seagrass Zostera marina reveals angiosperm adaptation to the sea.</title>
        <authorList>
            <person name="Olsen J.L."/>
            <person name="Rouze P."/>
            <person name="Verhelst B."/>
            <person name="Lin Y.-C."/>
            <person name="Bayer T."/>
            <person name="Collen J."/>
            <person name="Dattolo E."/>
            <person name="De Paoli E."/>
            <person name="Dittami S."/>
            <person name="Maumus F."/>
            <person name="Michel G."/>
            <person name="Kersting A."/>
            <person name="Lauritano C."/>
            <person name="Lohaus R."/>
            <person name="Toepel M."/>
            <person name="Tonon T."/>
            <person name="Vanneste K."/>
            <person name="Amirebrahimi M."/>
            <person name="Brakel J."/>
            <person name="Bostroem C."/>
            <person name="Chovatia M."/>
            <person name="Grimwood J."/>
            <person name="Jenkins J.W."/>
            <person name="Jueterbock A."/>
            <person name="Mraz A."/>
            <person name="Stam W.T."/>
            <person name="Tice H."/>
            <person name="Bornberg-Bauer E."/>
            <person name="Green P.J."/>
            <person name="Pearson G.A."/>
            <person name="Procaccini G."/>
            <person name="Duarte C.M."/>
            <person name="Schmutz J."/>
            <person name="Reusch T.B.H."/>
            <person name="Van de Peer Y."/>
        </authorList>
    </citation>
    <scope>NUCLEOTIDE SEQUENCE [LARGE SCALE GENOMIC DNA]</scope>
    <source>
        <strain evidence="3">cv. Finnish</strain>
    </source>
</reference>
<dbReference type="GO" id="GO:0046983">
    <property type="term" value="F:protein dimerization activity"/>
    <property type="evidence" value="ECO:0007669"/>
    <property type="project" value="InterPro"/>
</dbReference>
<dbReference type="Pfam" id="PF05699">
    <property type="entry name" value="Dimer_Tnp_hAT"/>
    <property type="match status" value="1"/>
</dbReference>
<dbReference type="Proteomes" id="UP000036987">
    <property type="component" value="Unassembled WGS sequence"/>
</dbReference>
<comment type="caution">
    <text evidence="2">The sequence shown here is derived from an EMBL/GenBank/DDBJ whole genome shotgun (WGS) entry which is preliminary data.</text>
</comment>
<dbReference type="InterPro" id="IPR012337">
    <property type="entry name" value="RNaseH-like_sf"/>
</dbReference>
<dbReference type="SUPFAM" id="SSF81383">
    <property type="entry name" value="F-box domain"/>
    <property type="match status" value="1"/>
</dbReference>
<dbReference type="EMBL" id="LFYR01001789">
    <property type="protein sequence ID" value="KMZ59413.1"/>
    <property type="molecule type" value="Genomic_DNA"/>
</dbReference>
<organism evidence="2 3">
    <name type="scientific">Zostera marina</name>
    <name type="common">Eelgrass</name>
    <dbReference type="NCBI Taxonomy" id="29655"/>
    <lineage>
        <taxon>Eukaryota</taxon>
        <taxon>Viridiplantae</taxon>
        <taxon>Streptophyta</taxon>
        <taxon>Embryophyta</taxon>
        <taxon>Tracheophyta</taxon>
        <taxon>Spermatophyta</taxon>
        <taxon>Magnoliopsida</taxon>
        <taxon>Liliopsida</taxon>
        <taxon>Zosteraceae</taxon>
        <taxon>Zostera</taxon>
    </lineage>
</organism>
<dbReference type="SUPFAM" id="SSF53098">
    <property type="entry name" value="Ribonuclease H-like"/>
    <property type="match status" value="1"/>
</dbReference>
<dbReference type="Pfam" id="PF00646">
    <property type="entry name" value="F-box"/>
    <property type="match status" value="1"/>
</dbReference>
<evidence type="ECO:0000259" key="1">
    <source>
        <dbReference type="PROSITE" id="PS50181"/>
    </source>
</evidence>
<proteinExistence type="predicted"/>
<keyword evidence="3" id="KW-1185">Reference proteome</keyword>
<dbReference type="AlphaFoldDB" id="A0A0K9NS38"/>
<dbReference type="PANTHER" id="PTHR23272:SF187">
    <property type="entry name" value="AC9 TRANSPOSASE-RELATED"/>
    <property type="match status" value="1"/>
</dbReference>
<dbReference type="OrthoDB" id="1893698at2759"/>